<sequence>MVTYIDSIVTVMNPDINPDLATYISEQHPCQKPIEQLVNDFDDYCQLVNKVQKHTKCSPSSCLVLNKYTNLEECRFGYPKELCNFTIIQSNDNNQPKLLLRCNDSIVNSYCRILLQGWRVNIDIKPILSLHAALSYVTKYASKSELRSEAFSEIFSNYLKNAKSDEPALKSVQKLLLHTITERDFSAQESSHLLLKLPLAISSCTFFTLNLNEDNTLRKLIHDNNMQNNEQSSSVRTELSHLQVYWEWTPRKKNYVIRIWSCLSSVRLGPAWKDYCRLKFSAVIESDGNDLFELEENNIMIQEPWMQIATNSLQAITNDLGECFIDIHHMWSGSYIAFPNLSKVESFLKHAKCKQIETTFYNDNDKTLIDPSTLNNRQRQIFDYVILHYSKLLTNSDNQLIEPLCAIIMSTANTGKSYVIKAIRNRMFEIAREHNIDTKKEPPILVLVPTGVAAFNINGCTIHLALFLPSNFKNLELKAESLKKLQQKLKGVKITIFDEKSMISRRLLALPPVLNLPMYALDSRPNDPLSEAGLTLSQAVINIGNKEFAIGLTFVAISRV</sequence>
<dbReference type="InterPro" id="IPR010285">
    <property type="entry name" value="DNA_helicase_pif1-like_DEAD"/>
</dbReference>
<dbReference type="GO" id="GO:0016787">
    <property type="term" value="F:hydrolase activity"/>
    <property type="evidence" value="ECO:0007669"/>
    <property type="project" value="UniProtKB-KW"/>
</dbReference>
<keyword evidence="1" id="KW-0227">DNA damage</keyword>
<protein>
    <recommendedName>
        <fullName evidence="1">ATP-dependent DNA helicase</fullName>
        <ecNumber evidence="1">5.6.2.3</ecNumber>
    </recommendedName>
</protein>
<comment type="catalytic activity">
    <reaction evidence="1">
        <text>ATP + H2O = ADP + phosphate + H(+)</text>
        <dbReference type="Rhea" id="RHEA:13065"/>
        <dbReference type="ChEBI" id="CHEBI:15377"/>
        <dbReference type="ChEBI" id="CHEBI:15378"/>
        <dbReference type="ChEBI" id="CHEBI:30616"/>
        <dbReference type="ChEBI" id="CHEBI:43474"/>
        <dbReference type="ChEBI" id="CHEBI:456216"/>
        <dbReference type="EC" id="5.6.2.3"/>
    </reaction>
</comment>
<feature type="domain" description="DNA helicase Pif1-like DEAD-box helicase" evidence="2">
    <location>
        <begin position="374"/>
        <end position="508"/>
    </location>
</feature>
<feature type="non-terminal residue" evidence="3">
    <location>
        <position position="560"/>
    </location>
</feature>
<dbReference type="InterPro" id="IPR027417">
    <property type="entry name" value="P-loop_NTPase"/>
</dbReference>
<proteinExistence type="inferred from homology"/>
<dbReference type="SUPFAM" id="SSF52540">
    <property type="entry name" value="P-loop containing nucleoside triphosphate hydrolases"/>
    <property type="match status" value="1"/>
</dbReference>
<dbReference type="PANTHER" id="PTHR47642:SF5">
    <property type="entry name" value="ATP-DEPENDENT DNA HELICASE"/>
    <property type="match status" value="1"/>
</dbReference>
<keyword evidence="1" id="KW-0378">Hydrolase</keyword>
<gene>
    <name evidence="3" type="ORF">CPELLU_LOCUS15738</name>
</gene>
<dbReference type="EMBL" id="CAJVQA010021413">
    <property type="protein sequence ID" value="CAG8768743.1"/>
    <property type="molecule type" value="Genomic_DNA"/>
</dbReference>
<reference evidence="3" key="1">
    <citation type="submission" date="2021-06" db="EMBL/GenBank/DDBJ databases">
        <authorList>
            <person name="Kallberg Y."/>
            <person name="Tangrot J."/>
            <person name="Rosling A."/>
        </authorList>
    </citation>
    <scope>NUCLEOTIDE SEQUENCE</scope>
    <source>
        <strain evidence="3">FL966</strain>
    </source>
</reference>
<dbReference type="PANTHER" id="PTHR47642">
    <property type="entry name" value="ATP-DEPENDENT DNA HELICASE"/>
    <property type="match status" value="1"/>
</dbReference>
<dbReference type="GO" id="GO:0006310">
    <property type="term" value="P:DNA recombination"/>
    <property type="evidence" value="ECO:0007669"/>
    <property type="project" value="UniProtKB-KW"/>
</dbReference>
<dbReference type="Proteomes" id="UP000789759">
    <property type="component" value="Unassembled WGS sequence"/>
</dbReference>
<dbReference type="Pfam" id="PF05970">
    <property type="entry name" value="PIF1"/>
    <property type="match status" value="1"/>
</dbReference>
<dbReference type="EC" id="5.6.2.3" evidence="1"/>
<dbReference type="AlphaFoldDB" id="A0A9N9J9J4"/>
<keyword evidence="1" id="KW-0347">Helicase</keyword>
<comment type="similarity">
    <text evidence="1">Belongs to the helicase family.</text>
</comment>
<evidence type="ECO:0000313" key="3">
    <source>
        <dbReference type="EMBL" id="CAG8768743.1"/>
    </source>
</evidence>
<dbReference type="Gene3D" id="3.40.50.300">
    <property type="entry name" value="P-loop containing nucleotide triphosphate hydrolases"/>
    <property type="match status" value="1"/>
</dbReference>
<comment type="caution">
    <text evidence="3">The sequence shown here is derived from an EMBL/GenBank/DDBJ whole genome shotgun (WGS) entry which is preliminary data.</text>
</comment>
<dbReference type="GO" id="GO:0006281">
    <property type="term" value="P:DNA repair"/>
    <property type="evidence" value="ECO:0007669"/>
    <property type="project" value="UniProtKB-KW"/>
</dbReference>
<evidence type="ECO:0000256" key="1">
    <source>
        <dbReference type="RuleBase" id="RU363044"/>
    </source>
</evidence>
<keyword evidence="1" id="KW-0233">DNA recombination</keyword>
<accession>A0A9N9J9J4</accession>
<keyword evidence="4" id="KW-1185">Reference proteome</keyword>
<keyword evidence="1" id="KW-0067">ATP-binding</keyword>
<organism evidence="3 4">
    <name type="scientific">Cetraspora pellucida</name>
    <dbReference type="NCBI Taxonomy" id="1433469"/>
    <lineage>
        <taxon>Eukaryota</taxon>
        <taxon>Fungi</taxon>
        <taxon>Fungi incertae sedis</taxon>
        <taxon>Mucoromycota</taxon>
        <taxon>Glomeromycotina</taxon>
        <taxon>Glomeromycetes</taxon>
        <taxon>Diversisporales</taxon>
        <taxon>Gigasporaceae</taxon>
        <taxon>Cetraspora</taxon>
    </lineage>
</organism>
<dbReference type="GO" id="GO:0000723">
    <property type="term" value="P:telomere maintenance"/>
    <property type="evidence" value="ECO:0007669"/>
    <property type="project" value="InterPro"/>
</dbReference>
<keyword evidence="1" id="KW-0547">Nucleotide-binding</keyword>
<comment type="cofactor">
    <cofactor evidence="1">
        <name>Mg(2+)</name>
        <dbReference type="ChEBI" id="CHEBI:18420"/>
    </cofactor>
</comment>
<evidence type="ECO:0000259" key="2">
    <source>
        <dbReference type="Pfam" id="PF05970"/>
    </source>
</evidence>
<keyword evidence="1" id="KW-0234">DNA repair</keyword>
<dbReference type="OrthoDB" id="2325450at2759"/>
<dbReference type="GO" id="GO:0005524">
    <property type="term" value="F:ATP binding"/>
    <property type="evidence" value="ECO:0007669"/>
    <property type="project" value="UniProtKB-KW"/>
</dbReference>
<dbReference type="GO" id="GO:0043139">
    <property type="term" value="F:5'-3' DNA helicase activity"/>
    <property type="evidence" value="ECO:0007669"/>
    <property type="project" value="UniProtKB-EC"/>
</dbReference>
<evidence type="ECO:0000313" key="4">
    <source>
        <dbReference type="Proteomes" id="UP000789759"/>
    </source>
</evidence>
<dbReference type="InterPro" id="IPR051055">
    <property type="entry name" value="PIF1_helicase"/>
</dbReference>
<name>A0A9N9J9J4_9GLOM</name>